<dbReference type="RefSeq" id="WP_035147600.1">
    <property type="nucleotide sequence ID" value="NZ_JAAZWO010000020.1"/>
</dbReference>
<organism evidence="3 4">
    <name type="scientific">Clostridium tetanomorphum</name>
    <dbReference type="NCBI Taxonomy" id="1553"/>
    <lineage>
        <taxon>Bacteria</taxon>
        <taxon>Bacillati</taxon>
        <taxon>Bacillota</taxon>
        <taxon>Clostridia</taxon>
        <taxon>Eubacteriales</taxon>
        <taxon>Clostridiaceae</taxon>
        <taxon>Clostridium</taxon>
    </lineage>
</organism>
<reference evidence="3 4" key="1">
    <citation type="submission" date="2020-04" db="EMBL/GenBank/DDBJ databases">
        <title>Genomic insights into acetone-butanol-ethanol (ABE) fermentation by sequencing solventogenic clostridia strains.</title>
        <authorList>
            <person name="Brown S."/>
        </authorList>
    </citation>
    <scope>NUCLEOTIDE SEQUENCE [LARGE SCALE GENOMIC DNA]</scope>
    <source>
        <strain evidence="3 4">DJ011</strain>
    </source>
</reference>
<gene>
    <name evidence="3" type="ORF">HGG79_14435</name>
</gene>
<dbReference type="Proteomes" id="UP000563151">
    <property type="component" value="Unassembled WGS sequence"/>
</dbReference>
<evidence type="ECO:0000259" key="2">
    <source>
        <dbReference type="Pfam" id="PF04545"/>
    </source>
</evidence>
<dbReference type="GO" id="GO:0003700">
    <property type="term" value="F:DNA-binding transcription factor activity"/>
    <property type="evidence" value="ECO:0007669"/>
    <property type="project" value="InterPro"/>
</dbReference>
<keyword evidence="1" id="KW-0175">Coiled coil</keyword>
<comment type="caution">
    <text evidence="3">The sequence shown here is derived from an EMBL/GenBank/DDBJ whole genome shotgun (WGS) entry which is preliminary data.</text>
</comment>
<dbReference type="Pfam" id="PF04545">
    <property type="entry name" value="Sigma70_r4"/>
    <property type="match status" value="1"/>
</dbReference>
<evidence type="ECO:0000313" key="4">
    <source>
        <dbReference type="Proteomes" id="UP000563151"/>
    </source>
</evidence>
<evidence type="ECO:0000313" key="3">
    <source>
        <dbReference type="EMBL" id="MBC2398963.1"/>
    </source>
</evidence>
<dbReference type="AlphaFoldDB" id="A0A923J2R9"/>
<feature type="domain" description="RNA polymerase sigma-70 region 4" evidence="2">
    <location>
        <begin position="65"/>
        <end position="99"/>
    </location>
</feature>
<dbReference type="InterPro" id="IPR007630">
    <property type="entry name" value="RNA_pol_sigma70_r4"/>
</dbReference>
<dbReference type="EMBL" id="JAAZWO010000020">
    <property type="protein sequence ID" value="MBC2398963.1"/>
    <property type="molecule type" value="Genomic_DNA"/>
</dbReference>
<accession>A0A923J2R9</accession>
<sequence length="129" mass="15322">MTRDELIIKTENYIKNIPEVKKEISKLDEEIMRCSEKVEESKEEIKMLSRRKRLLEIKIEKLKNAMDVLSEQEQKIICYRYFENMSYSKIGSVMGYSQSFCKKSKVNNILYTIGRMVFTAEILLYGLED</sequence>
<dbReference type="GO" id="GO:0006352">
    <property type="term" value="P:DNA-templated transcription initiation"/>
    <property type="evidence" value="ECO:0007669"/>
    <property type="project" value="InterPro"/>
</dbReference>
<dbReference type="Gene3D" id="1.20.140.160">
    <property type="match status" value="1"/>
</dbReference>
<dbReference type="InterPro" id="IPR013324">
    <property type="entry name" value="RNA_pol_sigma_r3/r4-like"/>
</dbReference>
<evidence type="ECO:0000256" key="1">
    <source>
        <dbReference type="SAM" id="Coils"/>
    </source>
</evidence>
<feature type="coiled-coil region" evidence="1">
    <location>
        <begin position="17"/>
        <end position="75"/>
    </location>
</feature>
<name>A0A923J2R9_CLOTT</name>
<keyword evidence="4" id="KW-1185">Reference proteome</keyword>
<proteinExistence type="predicted"/>
<dbReference type="SUPFAM" id="SSF88659">
    <property type="entry name" value="Sigma3 and sigma4 domains of RNA polymerase sigma factors"/>
    <property type="match status" value="1"/>
</dbReference>
<protein>
    <recommendedName>
        <fullName evidence="2">RNA polymerase sigma-70 region 4 domain-containing protein</fullName>
    </recommendedName>
</protein>